<keyword evidence="3" id="KW-1185">Reference proteome</keyword>
<comment type="caution">
    <text evidence="2">The sequence shown here is derived from an EMBL/GenBank/DDBJ whole genome shotgun (WGS) entry which is preliminary data.</text>
</comment>
<dbReference type="GO" id="GO:0007165">
    <property type="term" value="P:signal transduction"/>
    <property type="evidence" value="ECO:0007669"/>
    <property type="project" value="InterPro"/>
</dbReference>
<dbReference type="EMBL" id="CASHTH010004175">
    <property type="protein sequence ID" value="CAI8054423.1"/>
    <property type="molecule type" value="Genomic_DNA"/>
</dbReference>
<organism evidence="2 3">
    <name type="scientific">Geodia barretti</name>
    <name type="common">Barrett's horny sponge</name>
    <dbReference type="NCBI Taxonomy" id="519541"/>
    <lineage>
        <taxon>Eukaryota</taxon>
        <taxon>Metazoa</taxon>
        <taxon>Porifera</taxon>
        <taxon>Demospongiae</taxon>
        <taxon>Heteroscleromorpha</taxon>
        <taxon>Tetractinellida</taxon>
        <taxon>Astrophorina</taxon>
        <taxon>Geodiidae</taxon>
        <taxon>Geodia</taxon>
    </lineage>
</organism>
<reference evidence="2" key="1">
    <citation type="submission" date="2023-03" db="EMBL/GenBank/DDBJ databases">
        <authorList>
            <person name="Steffen K."/>
            <person name="Cardenas P."/>
        </authorList>
    </citation>
    <scope>NUCLEOTIDE SEQUENCE</scope>
</reference>
<name>A0AA35TV23_GEOBA</name>
<evidence type="ECO:0000313" key="2">
    <source>
        <dbReference type="EMBL" id="CAI8054423.1"/>
    </source>
</evidence>
<dbReference type="AlphaFoldDB" id="A0AA35TV23"/>
<dbReference type="InterPro" id="IPR000488">
    <property type="entry name" value="Death_dom"/>
</dbReference>
<evidence type="ECO:0000259" key="1">
    <source>
        <dbReference type="PROSITE" id="PS50017"/>
    </source>
</evidence>
<evidence type="ECO:0000313" key="3">
    <source>
        <dbReference type="Proteomes" id="UP001174909"/>
    </source>
</evidence>
<dbReference type="Proteomes" id="UP001174909">
    <property type="component" value="Unassembled WGS sequence"/>
</dbReference>
<feature type="domain" description="Death" evidence="1">
    <location>
        <begin position="146"/>
        <end position="197"/>
    </location>
</feature>
<accession>A0AA35TV23</accession>
<dbReference type="PROSITE" id="PS50017">
    <property type="entry name" value="DEATH_DOMAIN"/>
    <property type="match status" value="1"/>
</dbReference>
<sequence>MARSKGDQVLDEILKKVSDEDEETFELDDSALPYLYRVIYSLSPKWHGFCLQLDVPDLDQIKKNGTVADDCLVIALQSWLKEGTATWRNLIRAIFLPAGGGNQVLAIKIASSFKEIRCSKPIEQAQSASKAVIWDQSSETTVQNVVKEIQAVLGNTVTARWYQMGTVLGAPVGDLEGIRVDQNASLIDKQRMMLEAWLLSIESSDDSNKTWQWLVDSIGHPAGGKHPKMASKMAKLHPAEIVSSDQPPVTAHQNPAGPKSVVSEKVQRSMRPNMVKLLSFPTSEGYKNLAEQIGGKYRVFGTIILNDESHAIMDGLELLTTVELRP</sequence>
<proteinExistence type="predicted"/>
<gene>
    <name evidence="2" type="ORF">GBAR_LOCUS29695</name>
</gene>
<protein>
    <recommendedName>
        <fullName evidence="1">Death domain-containing protein</fullName>
    </recommendedName>
</protein>